<evidence type="ECO:0000259" key="9">
    <source>
        <dbReference type="SMART" id="SM01299"/>
    </source>
</evidence>
<dbReference type="EMBL" id="MRZV01000298">
    <property type="protein sequence ID" value="PIK53170.1"/>
    <property type="molecule type" value="Genomic_DNA"/>
</dbReference>
<comment type="similarity">
    <text evidence="2">Belongs to the DIPK family.</text>
</comment>
<keyword evidence="3" id="KW-0812">Transmembrane</keyword>
<evidence type="ECO:0000256" key="7">
    <source>
        <dbReference type="ARBA" id="ARBA00023136"/>
    </source>
</evidence>
<evidence type="ECO:0000256" key="5">
    <source>
        <dbReference type="ARBA" id="ARBA00022968"/>
    </source>
</evidence>
<evidence type="ECO:0000313" key="10">
    <source>
        <dbReference type="EMBL" id="PIK53170.1"/>
    </source>
</evidence>
<dbReference type="Pfam" id="PF14875">
    <property type="entry name" value="PIP49_N"/>
    <property type="match status" value="1"/>
</dbReference>
<reference evidence="10 11" key="1">
    <citation type="journal article" date="2017" name="PLoS Biol.">
        <title>The sea cucumber genome provides insights into morphological evolution and visceral regeneration.</title>
        <authorList>
            <person name="Zhang X."/>
            <person name="Sun L."/>
            <person name="Yuan J."/>
            <person name="Sun Y."/>
            <person name="Gao Y."/>
            <person name="Zhang L."/>
            <person name="Li S."/>
            <person name="Dai H."/>
            <person name="Hamel J.F."/>
            <person name="Liu C."/>
            <person name="Yu Y."/>
            <person name="Liu S."/>
            <person name="Lin W."/>
            <person name="Guo K."/>
            <person name="Jin S."/>
            <person name="Xu P."/>
            <person name="Storey K.B."/>
            <person name="Huan P."/>
            <person name="Zhang T."/>
            <person name="Zhou Y."/>
            <person name="Zhang J."/>
            <person name="Lin C."/>
            <person name="Li X."/>
            <person name="Xing L."/>
            <person name="Huo D."/>
            <person name="Sun M."/>
            <person name="Wang L."/>
            <person name="Mercier A."/>
            <person name="Li F."/>
            <person name="Yang H."/>
            <person name="Xiang J."/>
        </authorList>
    </citation>
    <scope>NUCLEOTIDE SEQUENCE [LARGE SCALE GENOMIC DNA]</scope>
    <source>
        <strain evidence="10">Shaxun</strain>
        <tissue evidence="10">Muscle</tissue>
    </source>
</reference>
<dbReference type="OrthoDB" id="8860232at2759"/>
<evidence type="ECO:0000256" key="1">
    <source>
        <dbReference type="ARBA" id="ARBA00004648"/>
    </source>
</evidence>
<dbReference type="AlphaFoldDB" id="A0A2G8KZ36"/>
<keyword evidence="7" id="KW-0472">Membrane</keyword>
<dbReference type="SMART" id="SM01299">
    <property type="entry name" value="PIP49_N"/>
    <property type="match status" value="1"/>
</dbReference>
<dbReference type="PANTHER" id="PTHR21093">
    <property type="entry name" value="DIVERGENT PROTEIN KINASE DOMAIN 1C-RELATED"/>
    <property type="match status" value="1"/>
</dbReference>
<keyword evidence="4" id="KW-0256">Endoplasmic reticulum</keyword>
<dbReference type="InterPro" id="IPR029244">
    <property type="entry name" value="FAM69_N"/>
</dbReference>
<dbReference type="Proteomes" id="UP000230750">
    <property type="component" value="Unassembled WGS sequence"/>
</dbReference>
<gene>
    <name evidence="10" type="ORF">BSL78_09948</name>
</gene>
<proteinExistence type="inferred from homology"/>
<comment type="caution">
    <text evidence="10">The sequence shown here is derived from an EMBL/GenBank/DDBJ whole genome shotgun (WGS) entry which is preliminary data.</text>
</comment>
<name>A0A2G8KZ36_STIJA</name>
<dbReference type="GO" id="GO:0005789">
    <property type="term" value="C:endoplasmic reticulum membrane"/>
    <property type="evidence" value="ECO:0007669"/>
    <property type="project" value="UniProtKB-SubCell"/>
</dbReference>
<sequence length="388" mass="44589">MHFYAGQRRRKQQLMAFVLSSICLFLFWMMFLSEREPSDVYLLQQSLSFTCYFYQKKIVSGNLCQNLCQRRNLYIDQCLSCETQYKVFTGQLYTAGSEDRSNILIKHFQVDDRPLYLDSDMFHSEEDLRGAISSHLQLKFGQFHFEGLIRAILILADSDNNEHISRAEARTMISLMMNNDFIMTVVLAGNDKVPNLIGYCGDIFVTEGVDSYRLQADAESWDLFTSLPPWPTRVRIAVSILEFVEDIQDLFLGNLLLCSLSDASIGLVSEEASFYNLEWLASETQIREHLKYHPCLSSEDCTYGPNCATQCGPMGMCISNTTRINLPQTCSILETFITRGAPRTFYPKLKGLVDRCISMDPARKDIFMEHSLVLNDLKNSLWYEIHLL</sequence>
<feature type="domain" description="FAM69 N-terminal" evidence="9">
    <location>
        <begin position="7"/>
        <end position="155"/>
    </location>
</feature>
<evidence type="ECO:0000256" key="3">
    <source>
        <dbReference type="ARBA" id="ARBA00022692"/>
    </source>
</evidence>
<dbReference type="PANTHER" id="PTHR21093:SF6">
    <property type="entry name" value="EF-HAND DOMAIN-CONTAINING PROTEIN"/>
    <property type="match status" value="1"/>
</dbReference>
<evidence type="ECO:0000313" key="11">
    <source>
        <dbReference type="Proteomes" id="UP000230750"/>
    </source>
</evidence>
<evidence type="ECO:0000256" key="8">
    <source>
        <dbReference type="ARBA" id="ARBA00023157"/>
    </source>
</evidence>
<keyword evidence="6" id="KW-1133">Transmembrane helix</keyword>
<comment type="subcellular location">
    <subcellularLocation>
        <location evidence="1">Endoplasmic reticulum membrane</location>
        <topology evidence="1">Single-pass type II membrane protein</topology>
    </subcellularLocation>
</comment>
<evidence type="ECO:0000256" key="2">
    <source>
        <dbReference type="ARBA" id="ARBA00006338"/>
    </source>
</evidence>
<keyword evidence="11" id="KW-1185">Reference proteome</keyword>
<accession>A0A2G8KZ36</accession>
<dbReference type="Pfam" id="PF12260">
    <property type="entry name" value="PIP49_C"/>
    <property type="match status" value="1"/>
</dbReference>
<keyword evidence="5" id="KW-0735">Signal-anchor</keyword>
<protein>
    <recommendedName>
        <fullName evidence="9">FAM69 N-terminal domain-containing protein</fullName>
    </recommendedName>
</protein>
<evidence type="ECO:0000256" key="4">
    <source>
        <dbReference type="ARBA" id="ARBA00022824"/>
    </source>
</evidence>
<organism evidence="10 11">
    <name type="scientific">Stichopus japonicus</name>
    <name type="common">Sea cucumber</name>
    <dbReference type="NCBI Taxonomy" id="307972"/>
    <lineage>
        <taxon>Eukaryota</taxon>
        <taxon>Metazoa</taxon>
        <taxon>Echinodermata</taxon>
        <taxon>Eleutherozoa</taxon>
        <taxon>Echinozoa</taxon>
        <taxon>Holothuroidea</taxon>
        <taxon>Aspidochirotacea</taxon>
        <taxon>Aspidochirotida</taxon>
        <taxon>Stichopodidae</taxon>
        <taxon>Apostichopus</taxon>
    </lineage>
</organism>
<evidence type="ECO:0000256" key="6">
    <source>
        <dbReference type="ARBA" id="ARBA00022989"/>
    </source>
</evidence>
<dbReference type="InterPro" id="IPR022049">
    <property type="entry name" value="FAM69_kinase_dom"/>
</dbReference>
<keyword evidence="8" id="KW-1015">Disulfide bond</keyword>